<dbReference type="KEGG" id="mkc:kam1_253"/>
<organism evidence="1 2">
    <name type="scientific">Methylacidiphilum kamchatkense Kam1</name>
    <dbReference type="NCBI Taxonomy" id="1202785"/>
    <lineage>
        <taxon>Bacteria</taxon>
        <taxon>Pseudomonadati</taxon>
        <taxon>Verrucomicrobiota</taxon>
        <taxon>Methylacidiphilae</taxon>
        <taxon>Methylacidiphilales</taxon>
        <taxon>Methylacidiphilaceae</taxon>
        <taxon>Methylacidiphilum (ex Ratnadevi et al. 2023)</taxon>
    </lineage>
</organism>
<dbReference type="RefSeq" id="WP_143958178.1">
    <property type="nucleotide sequence ID" value="NZ_CP037899.1"/>
</dbReference>
<dbReference type="InterPro" id="IPR027417">
    <property type="entry name" value="P-loop_NTPase"/>
</dbReference>
<dbReference type="SUPFAM" id="SSF52540">
    <property type="entry name" value="P-loop containing nucleoside triphosphate hydrolases"/>
    <property type="match status" value="1"/>
</dbReference>
<evidence type="ECO:0000313" key="1">
    <source>
        <dbReference type="EMBL" id="QDQ41508.1"/>
    </source>
</evidence>
<dbReference type="PIRSF" id="PIRSF029407">
    <property type="entry name" value="UCP029407"/>
    <property type="match status" value="1"/>
</dbReference>
<dbReference type="Proteomes" id="UP000315925">
    <property type="component" value="Chromosome"/>
</dbReference>
<dbReference type="Gene3D" id="3.40.50.300">
    <property type="entry name" value="P-loop containing nucleotide triphosphate hydrolases"/>
    <property type="match status" value="1"/>
</dbReference>
<name>A0A516TJS7_9BACT</name>
<protein>
    <submittedName>
        <fullName evidence="1">Sulfotransferase family protein</fullName>
    </submittedName>
</protein>
<evidence type="ECO:0000313" key="2">
    <source>
        <dbReference type="Proteomes" id="UP000315925"/>
    </source>
</evidence>
<sequence>MPNLVIVIGMHRSGSSALMRALSYLGVELGEELLEARPDNPRGFWEDKELLAINELLLQASGLRWDSCQHPKVDVFRPEVRRLWERAIESFRGKLSCGDSFGMKDPRMIRLLEFWHSVFQELGVSPSYVLSLRDPLSVAESLFRRNGFSQAKSFCLWLSHYLLPWGWYAPFLKVVVSYDQLMSQPGVELERVAGRLGLRVEPGVVERIKEEFLDPALRHACYSEERLRDQLSGFNFLYTVWEAFEDLAYGGQEEEAKAKIEKLSRGSFSLNELFGFVDQYEKLVEHLYNVLYSVPSEKHSQSTMDDELPKCVFKQLTKFYPKLSLLILKNKVSKLKSRNTKRD</sequence>
<reference evidence="2" key="1">
    <citation type="submission" date="2019-03" db="EMBL/GenBank/DDBJ databases">
        <title>Complete genome of Methylacidiphilum kamchatkense Kam1.</title>
        <authorList>
            <person name="Kruse T."/>
            <person name="Murarilal Ratnadevi C."/>
            <person name="Erikstad H.-A."/>
            <person name="Birkeland N.-K."/>
        </authorList>
    </citation>
    <scope>NUCLEOTIDE SEQUENCE [LARGE SCALE GENOMIC DNA]</scope>
    <source>
        <strain evidence="2">kam1</strain>
    </source>
</reference>
<gene>
    <name evidence="1" type="ORF">kam1_253</name>
</gene>
<accession>A0A516TJS7</accession>
<dbReference type="STRING" id="1202785.A946_11840"/>
<dbReference type="InterPro" id="IPR014556">
    <property type="entry name" value="UCP029407"/>
</dbReference>
<dbReference type="EMBL" id="CP037899">
    <property type="protein sequence ID" value="QDQ41508.1"/>
    <property type="molecule type" value="Genomic_DNA"/>
</dbReference>
<dbReference type="GO" id="GO:0016740">
    <property type="term" value="F:transferase activity"/>
    <property type="evidence" value="ECO:0007669"/>
    <property type="project" value="UniProtKB-KW"/>
</dbReference>
<proteinExistence type="predicted"/>
<keyword evidence="1" id="KW-0808">Transferase</keyword>
<dbReference type="AlphaFoldDB" id="A0A516TJS7"/>